<dbReference type="AlphaFoldDB" id="A0AAV3VZY7"/>
<sequence>MPSPSDNLALKAIIIVISTPISNDKILYISAISLNKFIILFINGFKSYFDRKVALYIVNYYNEIYIGQMSCLKLIFLFNIY</sequence>
<evidence type="ECO:0000313" key="2">
    <source>
        <dbReference type="EMBL" id="GEA31768.1"/>
    </source>
</evidence>
<keyword evidence="3" id="KW-1185">Reference proteome</keyword>
<gene>
    <name evidence="2" type="ORF">CDIOL_26910</name>
</gene>
<protein>
    <submittedName>
        <fullName evidence="2">Uncharacterized protein</fullName>
    </submittedName>
</protein>
<comment type="caution">
    <text evidence="2">The sequence shown here is derived from an EMBL/GenBank/DDBJ whole genome shotgun (WGS) entry which is preliminary data.</text>
</comment>
<accession>A0AAV3VZY7</accession>
<evidence type="ECO:0000313" key="3">
    <source>
        <dbReference type="Proteomes" id="UP000325212"/>
    </source>
</evidence>
<evidence type="ECO:0000256" key="1">
    <source>
        <dbReference type="SAM" id="Phobius"/>
    </source>
</evidence>
<proteinExistence type="predicted"/>
<keyword evidence="1" id="KW-0812">Transmembrane</keyword>
<name>A0AAV3VZY7_9CLOT</name>
<feature type="transmembrane region" description="Helical" evidence="1">
    <location>
        <begin position="26"/>
        <end position="45"/>
    </location>
</feature>
<keyword evidence="1" id="KW-1133">Transmembrane helix</keyword>
<dbReference type="Proteomes" id="UP000325212">
    <property type="component" value="Unassembled WGS sequence"/>
</dbReference>
<keyword evidence="1" id="KW-0472">Membrane</keyword>
<reference evidence="2 3" key="1">
    <citation type="submission" date="2019-06" db="EMBL/GenBank/DDBJ databases">
        <title>Draft genome sequence of Clostridium diolis DSM 15410.</title>
        <authorList>
            <person name="Kobayashi H."/>
            <person name="Tanizawa Y."/>
            <person name="Tohno M."/>
        </authorList>
    </citation>
    <scope>NUCLEOTIDE SEQUENCE [LARGE SCALE GENOMIC DNA]</scope>
    <source>
        <strain evidence="2 3">DSM 15410</strain>
    </source>
</reference>
<organism evidence="2 3">
    <name type="scientific">Clostridium diolis</name>
    <dbReference type="NCBI Taxonomy" id="223919"/>
    <lineage>
        <taxon>Bacteria</taxon>
        <taxon>Bacillati</taxon>
        <taxon>Bacillota</taxon>
        <taxon>Clostridia</taxon>
        <taxon>Eubacteriales</taxon>
        <taxon>Clostridiaceae</taxon>
        <taxon>Clostridium</taxon>
    </lineage>
</organism>
<dbReference type="EMBL" id="BJLA01000009">
    <property type="protein sequence ID" value="GEA31768.1"/>
    <property type="molecule type" value="Genomic_DNA"/>
</dbReference>